<keyword evidence="1" id="KW-1133">Transmembrane helix</keyword>
<feature type="transmembrane region" description="Helical" evidence="1">
    <location>
        <begin position="132"/>
        <end position="160"/>
    </location>
</feature>
<name>A0ABW0V9W3_9ACTN</name>
<keyword evidence="1" id="KW-0812">Transmembrane</keyword>
<evidence type="ECO:0000313" key="2">
    <source>
        <dbReference type="EMBL" id="MFC5641589.1"/>
    </source>
</evidence>
<protein>
    <submittedName>
        <fullName evidence="2">Uncharacterized protein</fullName>
    </submittedName>
</protein>
<gene>
    <name evidence="2" type="ORF">ACFPZF_09490</name>
</gene>
<accession>A0ABW0V9W3</accession>
<comment type="caution">
    <text evidence="2">The sequence shown here is derived from an EMBL/GenBank/DDBJ whole genome shotgun (WGS) entry which is preliminary data.</text>
</comment>
<organism evidence="2 3">
    <name type="scientific">Kitasatospora cinereorecta</name>
    <dbReference type="NCBI Taxonomy" id="285560"/>
    <lineage>
        <taxon>Bacteria</taxon>
        <taxon>Bacillati</taxon>
        <taxon>Actinomycetota</taxon>
        <taxon>Actinomycetes</taxon>
        <taxon>Kitasatosporales</taxon>
        <taxon>Streptomycetaceae</taxon>
        <taxon>Kitasatospora</taxon>
    </lineage>
</organism>
<feature type="transmembrane region" description="Helical" evidence="1">
    <location>
        <begin position="12"/>
        <end position="30"/>
    </location>
</feature>
<evidence type="ECO:0000256" key="1">
    <source>
        <dbReference type="SAM" id="Phobius"/>
    </source>
</evidence>
<dbReference type="Proteomes" id="UP001596066">
    <property type="component" value="Unassembled WGS sequence"/>
</dbReference>
<sequence length="182" mass="18734">MGAEGGGTARRIGLLYVALNVVAVGLWALVHFGSETLAGAGLVGERGTLKVTSCQDRAYSTDHGGSGTTHHCYGDFRPDNGGPEVEGVELRGGSGDAYLTPNSCKGSRSDKPWWCGGEHPDSVRARYVHGDAWIWGSGAALPTGGALLGAAVVGAGLLIASRTLKKPRPRRLGGSSRPSGRP</sequence>
<reference evidence="3" key="1">
    <citation type="journal article" date="2019" name="Int. J. Syst. Evol. Microbiol.">
        <title>The Global Catalogue of Microorganisms (GCM) 10K type strain sequencing project: providing services to taxonomists for standard genome sequencing and annotation.</title>
        <authorList>
            <consortium name="The Broad Institute Genomics Platform"/>
            <consortium name="The Broad Institute Genome Sequencing Center for Infectious Disease"/>
            <person name="Wu L."/>
            <person name="Ma J."/>
        </authorList>
    </citation>
    <scope>NUCLEOTIDE SEQUENCE [LARGE SCALE GENOMIC DNA]</scope>
    <source>
        <strain evidence="3">CGMCC 4.1622</strain>
    </source>
</reference>
<dbReference type="EMBL" id="JBHSOC010000012">
    <property type="protein sequence ID" value="MFC5641589.1"/>
    <property type="molecule type" value="Genomic_DNA"/>
</dbReference>
<proteinExistence type="predicted"/>
<keyword evidence="3" id="KW-1185">Reference proteome</keyword>
<keyword evidence="1" id="KW-0472">Membrane</keyword>
<dbReference type="RefSeq" id="WP_346146256.1">
    <property type="nucleotide sequence ID" value="NZ_BAAAUA010000026.1"/>
</dbReference>
<evidence type="ECO:0000313" key="3">
    <source>
        <dbReference type="Proteomes" id="UP001596066"/>
    </source>
</evidence>